<reference evidence="2 3" key="1">
    <citation type="submission" date="2011-05" db="EMBL/GenBank/DDBJ databases">
        <title>Whole genome sequence of Microlunatus phosphovorus NM-1.</title>
        <authorList>
            <person name="Hosoyama A."/>
            <person name="Sasaki K."/>
            <person name="Harada T."/>
            <person name="Igarashi R."/>
            <person name="Kawakoshi A."/>
            <person name="Sasagawa M."/>
            <person name="Fukada J."/>
            <person name="Nakamura S."/>
            <person name="Katano Y."/>
            <person name="Hanada S."/>
            <person name="Kamagata Y."/>
            <person name="Nakamura N."/>
            <person name="Yamazaki S."/>
            <person name="Fujita N."/>
        </authorList>
    </citation>
    <scope>NUCLEOTIDE SEQUENCE [LARGE SCALE GENOMIC DNA]</scope>
    <source>
        <strain evidence="3">ATCC 700054 / DSM 10555 / JCM 9379 / NBRC 101784 / NCIMB 13414 / VKM Ac-1990 / NM-1</strain>
    </source>
</reference>
<evidence type="ECO:0000313" key="2">
    <source>
        <dbReference type="EMBL" id="BAK35886.1"/>
    </source>
</evidence>
<dbReference type="RefSeq" id="WP_013863755.1">
    <property type="nucleotide sequence ID" value="NC_015635.1"/>
</dbReference>
<feature type="region of interest" description="Disordered" evidence="1">
    <location>
        <begin position="30"/>
        <end position="51"/>
    </location>
</feature>
<keyword evidence="3" id="KW-1185">Reference proteome</keyword>
<gene>
    <name evidence="2" type="ordered locus">MLP_28720</name>
</gene>
<dbReference type="AlphaFoldDB" id="F5XJI6"/>
<dbReference type="STRING" id="1032480.MLP_28720"/>
<evidence type="ECO:0000313" key="3">
    <source>
        <dbReference type="Proteomes" id="UP000007947"/>
    </source>
</evidence>
<accession>F5XJI6</accession>
<protein>
    <submittedName>
        <fullName evidence="2">Uncharacterized protein</fullName>
    </submittedName>
</protein>
<dbReference type="EMBL" id="AP012204">
    <property type="protein sequence ID" value="BAK35886.1"/>
    <property type="molecule type" value="Genomic_DNA"/>
</dbReference>
<dbReference type="HOGENOM" id="CLU_3100931_0_0_11"/>
<organism evidence="2 3">
    <name type="scientific">Microlunatus phosphovorus (strain ATCC 700054 / DSM 10555 / JCM 9379 / NBRC 101784 / NCIMB 13414 / VKM Ac-1990 / NM-1)</name>
    <dbReference type="NCBI Taxonomy" id="1032480"/>
    <lineage>
        <taxon>Bacteria</taxon>
        <taxon>Bacillati</taxon>
        <taxon>Actinomycetota</taxon>
        <taxon>Actinomycetes</taxon>
        <taxon>Propionibacteriales</taxon>
        <taxon>Propionibacteriaceae</taxon>
        <taxon>Microlunatus</taxon>
    </lineage>
</organism>
<name>F5XJI6_MICPN</name>
<evidence type="ECO:0000256" key="1">
    <source>
        <dbReference type="SAM" id="MobiDB-lite"/>
    </source>
</evidence>
<sequence length="51" mass="5547">MTSRTDFHPEFAAESMRIATLDEVVTAVDDISGETGDRDSVSLAESVRSED</sequence>
<dbReference type="Proteomes" id="UP000007947">
    <property type="component" value="Chromosome"/>
</dbReference>
<dbReference type="KEGG" id="mph:MLP_28720"/>
<proteinExistence type="predicted"/>
<dbReference type="OrthoDB" id="3694172at2"/>